<feature type="active site" description="Cysteine persulfide intermediate" evidence="1">
    <location>
        <position position="135"/>
    </location>
</feature>
<dbReference type="AlphaFoldDB" id="A0A975U979"/>
<dbReference type="EMBL" id="CP076642">
    <property type="protein sequence ID" value="QXO16244.1"/>
    <property type="molecule type" value="Genomic_DNA"/>
</dbReference>
<gene>
    <name evidence="1" type="primary">fdhD</name>
    <name evidence="2" type="ORF">KNV97_01610</name>
</gene>
<evidence type="ECO:0000313" key="3">
    <source>
        <dbReference type="Proteomes" id="UP000694232"/>
    </source>
</evidence>
<evidence type="ECO:0000313" key="2">
    <source>
        <dbReference type="EMBL" id="QXO16244.1"/>
    </source>
</evidence>
<dbReference type="PANTHER" id="PTHR30592">
    <property type="entry name" value="FORMATE DEHYDROGENASE"/>
    <property type="match status" value="1"/>
</dbReference>
<dbReference type="HAMAP" id="MF_00187">
    <property type="entry name" value="FdhD"/>
    <property type="match status" value="1"/>
</dbReference>
<reference evidence="2" key="1">
    <citation type="submission" date="2021-06" db="EMBL/GenBank/DDBJ databases">
        <title>Vibrio nov. sp., novel gut bacterium isolated from Yellow Sea oyster.</title>
        <authorList>
            <person name="Muhammad N."/>
            <person name="Nguyen T.H."/>
            <person name="Lee Y.-J."/>
            <person name="Ko J."/>
            <person name="Kim S.-G."/>
        </authorList>
    </citation>
    <scope>NUCLEOTIDE SEQUENCE</scope>
    <source>
        <strain evidence="2">OG9-811</strain>
    </source>
</reference>
<comment type="similarity">
    <text evidence="1">Belongs to the FdhD family.</text>
</comment>
<protein>
    <recommendedName>
        <fullName evidence="1">Sulfur carrier protein FdhD</fullName>
    </recommendedName>
</protein>
<dbReference type="GO" id="GO:0016783">
    <property type="term" value="F:sulfurtransferase activity"/>
    <property type="evidence" value="ECO:0007669"/>
    <property type="project" value="InterPro"/>
</dbReference>
<organism evidence="2 3">
    <name type="scientific">Vibrio ostreae</name>
    <dbReference type="NCBI Taxonomy" id="2841925"/>
    <lineage>
        <taxon>Bacteria</taxon>
        <taxon>Pseudomonadati</taxon>
        <taxon>Pseudomonadota</taxon>
        <taxon>Gammaproteobacteria</taxon>
        <taxon>Vibrionales</taxon>
        <taxon>Vibrionaceae</taxon>
        <taxon>Vibrio</taxon>
    </lineage>
</organism>
<comment type="subcellular location">
    <subcellularLocation>
        <location evidence="1">Cytoplasm</location>
    </subcellularLocation>
</comment>
<dbReference type="Proteomes" id="UP000694232">
    <property type="component" value="Chromosome 2"/>
</dbReference>
<dbReference type="PANTHER" id="PTHR30592:SF1">
    <property type="entry name" value="SULFUR CARRIER PROTEIN FDHD"/>
    <property type="match status" value="1"/>
</dbReference>
<dbReference type="Pfam" id="PF02634">
    <property type="entry name" value="FdhD-NarQ"/>
    <property type="match status" value="1"/>
</dbReference>
<keyword evidence="1" id="KW-0963">Cytoplasm</keyword>
<dbReference type="KEGG" id="vos:KNV97_01610"/>
<feature type="binding site" evidence="1">
    <location>
        <begin position="275"/>
        <end position="280"/>
    </location>
    <ligand>
        <name>Mo-bis(molybdopterin guanine dinucleotide)</name>
        <dbReference type="ChEBI" id="CHEBI:60539"/>
    </ligand>
</feature>
<name>A0A975U979_9VIBR</name>
<evidence type="ECO:0000256" key="1">
    <source>
        <dbReference type="HAMAP-Rule" id="MF_00187"/>
    </source>
</evidence>
<dbReference type="PIRSF" id="PIRSF015626">
    <property type="entry name" value="FdhD"/>
    <property type="match status" value="1"/>
</dbReference>
<keyword evidence="1" id="KW-0501">Molybdenum cofactor biosynthesis</keyword>
<comment type="function">
    <text evidence="1">Required for formate dehydrogenase (FDH) activity. Acts as a sulfur carrier protein that transfers sulfur from IscS to the molybdenum cofactor prior to its insertion into FDH.</text>
</comment>
<dbReference type="GO" id="GO:0005737">
    <property type="term" value="C:cytoplasm"/>
    <property type="evidence" value="ECO:0007669"/>
    <property type="project" value="UniProtKB-SubCell"/>
</dbReference>
<sequence length="294" mass="32746">MPEKTANSSRRTSSDGISRVYRQRFDHETGLHIEHDPLAIEEPLQISLQWQDPDSKKRHIEEWSVTMRTPGDDAHLIRGLLYSQQVIMHFDQILAIELADDEACNAENHWLVTLDHAQAHAMDNQTRRYISQSSCGVCGVTSMRALSLQREISVDNSVEWLDVATVSAMPELLSAQQPLFAATGAVHGAGYFADGKLIAVAEDVGRHNAVDKLIGRLMHQQLLQPQGILVLSGRVSFELMQKAAIAGIAVVVAVGAPSRLAVDMARQFDMTLIGFTKRHRFNIYHGHTRLRSVK</sequence>
<dbReference type="GO" id="GO:0097163">
    <property type="term" value="F:sulfur carrier activity"/>
    <property type="evidence" value="ECO:0007669"/>
    <property type="project" value="UniProtKB-UniRule"/>
</dbReference>
<accession>A0A975U979</accession>
<dbReference type="InterPro" id="IPR003786">
    <property type="entry name" value="FdhD"/>
</dbReference>
<dbReference type="RefSeq" id="WP_218561948.1">
    <property type="nucleotide sequence ID" value="NZ_CP076642.1"/>
</dbReference>
<proteinExistence type="inferred from homology"/>
<keyword evidence="3" id="KW-1185">Reference proteome</keyword>
<dbReference type="GO" id="GO:0006777">
    <property type="term" value="P:Mo-molybdopterin cofactor biosynthetic process"/>
    <property type="evidence" value="ECO:0007669"/>
    <property type="project" value="UniProtKB-UniRule"/>
</dbReference>